<dbReference type="Proteomes" id="UP000078561">
    <property type="component" value="Unassembled WGS sequence"/>
</dbReference>
<dbReference type="AlphaFoldDB" id="A0A168LDP9"/>
<accession>A0A168LDP9</accession>
<evidence type="ECO:0000313" key="2">
    <source>
        <dbReference type="Proteomes" id="UP000078561"/>
    </source>
</evidence>
<name>A0A168LDP9_ABSGL</name>
<keyword evidence="2" id="KW-1185">Reference proteome</keyword>
<evidence type="ECO:0000313" key="1">
    <source>
        <dbReference type="EMBL" id="SAL96579.1"/>
    </source>
</evidence>
<proteinExistence type="predicted"/>
<protein>
    <submittedName>
        <fullName evidence="1">Uncharacterized protein</fullName>
    </submittedName>
</protein>
<dbReference type="InParanoid" id="A0A168LDP9"/>
<sequence length="92" mass="10601">MLCISSQGLGSLRTSCSDWTERHMILGCDLLTKGTLTRLSKFDQSDQEYESLFCLLVTSFGSDVWINREYRHLDLVLTLNFYTIRLCVVSQK</sequence>
<dbReference type="EMBL" id="LT551165">
    <property type="protein sequence ID" value="SAL96579.1"/>
    <property type="molecule type" value="Genomic_DNA"/>
</dbReference>
<gene>
    <name evidence="1" type="primary">ABSGL_01995.1 scaffold 2596</name>
</gene>
<reference evidence="1" key="1">
    <citation type="submission" date="2016-04" db="EMBL/GenBank/DDBJ databases">
        <authorList>
            <person name="Evans L.H."/>
            <person name="Alamgir A."/>
            <person name="Owens N."/>
            <person name="Weber N.D."/>
            <person name="Virtaneva K."/>
            <person name="Barbian K."/>
            <person name="Babar A."/>
            <person name="Rosenke K."/>
        </authorList>
    </citation>
    <scope>NUCLEOTIDE SEQUENCE [LARGE SCALE GENOMIC DNA]</scope>
    <source>
        <strain evidence="1">CBS 101.48</strain>
    </source>
</reference>
<organism evidence="1">
    <name type="scientific">Absidia glauca</name>
    <name type="common">Pin mould</name>
    <dbReference type="NCBI Taxonomy" id="4829"/>
    <lineage>
        <taxon>Eukaryota</taxon>
        <taxon>Fungi</taxon>
        <taxon>Fungi incertae sedis</taxon>
        <taxon>Mucoromycota</taxon>
        <taxon>Mucoromycotina</taxon>
        <taxon>Mucoromycetes</taxon>
        <taxon>Mucorales</taxon>
        <taxon>Cunninghamellaceae</taxon>
        <taxon>Absidia</taxon>
    </lineage>
</organism>